<dbReference type="InterPro" id="IPR039421">
    <property type="entry name" value="Type_1_exporter"/>
</dbReference>
<keyword evidence="7" id="KW-0067">ATP-binding</keyword>
<dbReference type="SMART" id="SM00382">
    <property type="entry name" value="AAA"/>
    <property type="match status" value="1"/>
</dbReference>
<keyword evidence="5" id="KW-0547">Nucleotide-binding</keyword>
<dbReference type="CDD" id="cd02418">
    <property type="entry name" value="Peptidase_C39B"/>
    <property type="match status" value="1"/>
</dbReference>
<sequence length="765" mass="87095">MEIKIFATKLHYFFNICNFVVFRSRTMNRIFSLEKKFPFYAQPDAMDCGPVCLKIVAAYYGKSWPLSYFRNLCEIGRQGTSLANLTEAANALGFQTLAAEIPYEKLATHAPLPCILHWEREHYVVLYKITDRFAYISDPANGRVKIPMSHFITSWQIREESNSGRALFLQPAEAFTNKEDAPESSASLWSLLPYLKQHKKIFLPIAISVVFASAFSLVIPFLTQLIVDKGIKNENTNLLWLICLGQLALFSGRTVMDFIRARLLFRIGARTSIIMLKEFLAKLMTLPFSFFDNRQASDNMQRVNDNQRIEDFLTNSLIGFILSGLTLIVLGSVLLYYNWLIFLIFLTGAILSTVWSQSFQHKRKIIDQKKFKVLSANQQLLLEIFYAMQEIKLTGSESEKQQHWEKLQDRSYGLKLEALQLDQFMQGVGLFINEIKNVFITYAAAMLVIQDQITLGGMLAITYISGQLNAPVTQLIEFARVSQNTRFSLQRMDEVHQETEEDAGLPETPMQQVPEDITIKQLSFSYGHRGSSYVLKDLNLHIPAGKVTAIVGMSGSGKTTLVKLLLKFYRANTGSVTIGEQPVENIHARAWRALCGVVMQDGYVFMDTIANNIYAGAELKDENRMKEAARLVNMHEFFQSMPFGYDTIVGKEGYGLSEGQKQRLLIARMIYRNPSYIFLDEATNSLDAHNELSIVNNLNRFFTGKTVVIVAHRLSTVKNADQIVVLHQGQLVEKGTHSELLRRKGEYYHLVKNQLELGKLNHYEV</sequence>
<dbReference type="SUPFAM" id="SSF90123">
    <property type="entry name" value="ABC transporter transmembrane region"/>
    <property type="match status" value="1"/>
</dbReference>
<evidence type="ECO:0000259" key="12">
    <source>
        <dbReference type="PROSITE" id="PS50929"/>
    </source>
</evidence>
<dbReference type="Gene3D" id="3.40.50.300">
    <property type="entry name" value="P-loop containing nucleotide triphosphate hydrolases"/>
    <property type="match status" value="1"/>
</dbReference>
<dbReference type="CDD" id="cd18571">
    <property type="entry name" value="ABC_6TM_peptidase_like"/>
    <property type="match status" value="1"/>
</dbReference>
<dbReference type="GO" id="GO:0015421">
    <property type="term" value="F:ABC-type oligopeptide transporter activity"/>
    <property type="evidence" value="ECO:0007669"/>
    <property type="project" value="TreeGrafter"/>
</dbReference>
<reference evidence="14 15" key="1">
    <citation type="submission" date="2018-10" db="EMBL/GenBank/DDBJ databases">
        <title>Sinomicrobium pectinilyticum sp. nov., a pectinase-producing bacterium isolated from alkaline and saline soil, and emended description of the genus Sinomicrobium.</title>
        <authorList>
            <person name="Cheng B."/>
            <person name="Li C."/>
            <person name="Lai Q."/>
            <person name="Du M."/>
            <person name="Shao Z."/>
            <person name="Xu P."/>
            <person name="Yang C."/>
        </authorList>
    </citation>
    <scope>NUCLEOTIDE SEQUENCE [LARGE SCALE GENOMIC DNA]</scope>
    <source>
        <strain evidence="14 15">5DNS001</strain>
    </source>
</reference>
<dbReference type="Pfam" id="PF00664">
    <property type="entry name" value="ABC_membrane"/>
    <property type="match status" value="1"/>
</dbReference>
<evidence type="ECO:0000313" key="15">
    <source>
        <dbReference type="Proteomes" id="UP000267469"/>
    </source>
</evidence>
<keyword evidence="3" id="KW-1003">Cell membrane</keyword>
<dbReference type="Proteomes" id="UP000267469">
    <property type="component" value="Unassembled WGS sequence"/>
</dbReference>
<dbReference type="Pfam" id="PF03412">
    <property type="entry name" value="Peptidase_C39"/>
    <property type="match status" value="1"/>
</dbReference>
<dbReference type="GO" id="GO:0005524">
    <property type="term" value="F:ATP binding"/>
    <property type="evidence" value="ECO:0007669"/>
    <property type="project" value="UniProtKB-KW"/>
</dbReference>
<dbReference type="EMBL" id="RJTM01000122">
    <property type="protein sequence ID" value="RNL81732.1"/>
    <property type="molecule type" value="Genomic_DNA"/>
</dbReference>
<feature type="domain" description="Peptidase C39" evidence="13">
    <location>
        <begin position="42"/>
        <end position="162"/>
    </location>
</feature>
<dbReference type="GO" id="GO:0005886">
    <property type="term" value="C:plasma membrane"/>
    <property type="evidence" value="ECO:0007669"/>
    <property type="project" value="UniProtKB-SubCell"/>
</dbReference>
<gene>
    <name evidence="14" type="ORF">ED312_18550</name>
</gene>
<dbReference type="PANTHER" id="PTHR43394:SF1">
    <property type="entry name" value="ATP-BINDING CASSETTE SUB-FAMILY B MEMBER 10, MITOCHONDRIAL"/>
    <property type="match status" value="1"/>
</dbReference>
<dbReference type="PROSITE" id="PS50990">
    <property type="entry name" value="PEPTIDASE_C39"/>
    <property type="match status" value="1"/>
</dbReference>
<dbReference type="SUPFAM" id="SSF52540">
    <property type="entry name" value="P-loop containing nucleoside triphosphate hydrolases"/>
    <property type="match status" value="1"/>
</dbReference>
<dbReference type="Gene3D" id="1.20.1560.10">
    <property type="entry name" value="ABC transporter type 1, transmembrane domain"/>
    <property type="match status" value="1"/>
</dbReference>
<name>A0A3N0E1L1_SINP1</name>
<evidence type="ECO:0000256" key="7">
    <source>
        <dbReference type="ARBA" id="ARBA00022840"/>
    </source>
</evidence>
<dbReference type="InterPro" id="IPR027417">
    <property type="entry name" value="P-loop_NTPase"/>
</dbReference>
<evidence type="ECO:0000313" key="14">
    <source>
        <dbReference type="EMBL" id="RNL81732.1"/>
    </source>
</evidence>
<feature type="transmembrane region" description="Helical" evidence="10">
    <location>
        <begin position="201"/>
        <end position="226"/>
    </location>
</feature>
<evidence type="ECO:0000256" key="5">
    <source>
        <dbReference type="ARBA" id="ARBA00022741"/>
    </source>
</evidence>
<evidence type="ECO:0000256" key="1">
    <source>
        <dbReference type="ARBA" id="ARBA00004651"/>
    </source>
</evidence>
<keyword evidence="8 10" id="KW-1133">Transmembrane helix</keyword>
<keyword evidence="15" id="KW-1185">Reference proteome</keyword>
<evidence type="ECO:0000259" key="11">
    <source>
        <dbReference type="PROSITE" id="PS50893"/>
    </source>
</evidence>
<accession>A0A3N0E1L1</accession>
<dbReference type="InterPro" id="IPR036640">
    <property type="entry name" value="ABC1_TM_sf"/>
</dbReference>
<evidence type="ECO:0000256" key="9">
    <source>
        <dbReference type="ARBA" id="ARBA00023136"/>
    </source>
</evidence>
<dbReference type="Pfam" id="PF00005">
    <property type="entry name" value="ABC_tran"/>
    <property type="match status" value="1"/>
</dbReference>
<keyword evidence="4 10" id="KW-0812">Transmembrane</keyword>
<dbReference type="FunFam" id="3.40.50.300:FF:000299">
    <property type="entry name" value="ABC transporter ATP-binding protein/permease"/>
    <property type="match status" value="1"/>
</dbReference>
<dbReference type="Gene3D" id="3.90.70.10">
    <property type="entry name" value="Cysteine proteinases"/>
    <property type="match status" value="1"/>
</dbReference>
<keyword evidence="9 10" id="KW-0472">Membrane</keyword>
<organism evidence="14 15">
    <name type="scientific">Sinomicrobium pectinilyticum</name>
    <dbReference type="NCBI Taxonomy" id="1084421"/>
    <lineage>
        <taxon>Bacteria</taxon>
        <taxon>Pseudomonadati</taxon>
        <taxon>Bacteroidota</taxon>
        <taxon>Flavobacteriia</taxon>
        <taxon>Flavobacteriales</taxon>
        <taxon>Flavobacteriaceae</taxon>
        <taxon>Sinomicrobium</taxon>
    </lineage>
</organism>
<dbReference type="PROSITE" id="PS50929">
    <property type="entry name" value="ABC_TM1F"/>
    <property type="match status" value="1"/>
</dbReference>
<protein>
    <submittedName>
        <fullName evidence="14">Peptidase domain-containing ABC transporter</fullName>
    </submittedName>
</protein>
<dbReference type="InterPro" id="IPR005074">
    <property type="entry name" value="Peptidase_C39"/>
</dbReference>
<proteinExistence type="predicted"/>
<dbReference type="GO" id="GO:0006508">
    <property type="term" value="P:proteolysis"/>
    <property type="evidence" value="ECO:0007669"/>
    <property type="project" value="InterPro"/>
</dbReference>
<dbReference type="InterPro" id="IPR003439">
    <property type="entry name" value="ABC_transporter-like_ATP-bd"/>
</dbReference>
<keyword evidence="6" id="KW-0378">Hydrolase</keyword>
<dbReference type="InterPro" id="IPR003593">
    <property type="entry name" value="AAA+_ATPase"/>
</dbReference>
<dbReference type="AlphaFoldDB" id="A0A3N0E1L1"/>
<comment type="caution">
    <text evidence="14">The sequence shown here is derived from an EMBL/GenBank/DDBJ whole genome shotgun (WGS) entry which is preliminary data.</text>
</comment>
<dbReference type="PROSITE" id="PS50893">
    <property type="entry name" value="ABC_TRANSPORTER_2"/>
    <property type="match status" value="1"/>
</dbReference>
<evidence type="ECO:0000256" key="3">
    <source>
        <dbReference type="ARBA" id="ARBA00022475"/>
    </source>
</evidence>
<evidence type="ECO:0000256" key="6">
    <source>
        <dbReference type="ARBA" id="ARBA00022801"/>
    </source>
</evidence>
<evidence type="ECO:0000256" key="4">
    <source>
        <dbReference type="ARBA" id="ARBA00022692"/>
    </source>
</evidence>
<dbReference type="OrthoDB" id="9760358at2"/>
<dbReference type="InterPro" id="IPR011527">
    <property type="entry name" value="ABC1_TM_dom"/>
</dbReference>
<evidence type="ECO:0000259" key="13">
    <source>
        <dbReference type="PROSITE" id="PS50990"/>
    </source>
</evidence>
<dbReference type="GO" id="GO:0016887">
    <property type="term" value="F:ATP hydrolysis activity"/>
    <property type="evidence" value="ECO:0007669"/>
    <property type="project" value="InterPro"/>
</dbReference>
<dbReference type="GO" id="GO:0008233">
    <property type="term" value="F:peptidase activity"/>
    <property type="evidence" value="ECO:0007669"/>
    <property type="project" value="InterPro"/>
</dbReference>
<feature type="domain" description="ABC transporter" evidence="11">
    <location>
        <begin position="517"/>
        <end position="753"/>
    </location>
</feature>
<comment type="subcellular location">
    <subcellularLocation>
        <location evidence="1">Cell membrane</location>
        <topology evidence="1">Multi-pass membrane protein</topology>
    </subcellularLocation>
</comment>
<evidence type="ECO:0000256" key="8">
    <source>
        <dbReference type="ARBA" id="ARBA00022989"/>
    </source>
</evidence>
<evidence type="ECO:0000256" key="2">
    <source>
        <dbReference type="ARBA" id="ARBA00022448"/>
    </source>
</evidence>
<keyword evidence="2" id="KW-0813">Transport</keyword>
<feature type="transmembrane region" description="Helical" evidence="10">
    <location>
        <begin position="238"/>
        <end position="256"/>
    </location>
</feature>
<feature type="domain" description="ABC transmembrane type-1" evidence="12">
    <location>
        <begin position="205"/>
        <end position="484"/>
    </location>
</feature>
<feature type="transmembrane region" description="Helical" evidence="10">
    <location>
        <begin position="336"/>
        <end position="355"/>
    </location>
</feature>
<evidence type="ECO:0000256" key="10">
    <source>
        <dbReference type="SAM" id="Phobius"/>
    </source>
</evidence>
<dbReference type="PANTHER" id="PTHR43394">
    <property type="entry name" value="ATP-DEPENDENT PERMEASE MDL1, MITOCHONDRIAL"/>
    <property type="match status" value="1"/>
</dbReference>
<feature type="transmembrane region" description="Helical" evidence="10">
    <location>
        <begin position="312"/>
        <end position="330"/>
    </location>
</feature>